<gene>
    <name evidence="2" type="ORF">ACFO3I_13585</name>
</gene>
<protein>
    <submittedName>
        <fullName evidence="2">DUF6436 domain-containing protein</fullName>
    </submittedName>
</protein>
<proteinExistence type="predicted"/>
<accession>A0ABV9JP79</accession>
<sequence length="162" mass="17893">MLLLLWLVGSAAGFYYFFASHYGIFDPTGQWQQQPWPELEVQQLGLAPEAGREWQGVLIADNSCSCSSFARAHSKALVEQHANLQITELPLPLAQQHLRLFATPVFLLFRHQRLVYAGPLATDLLCSEQQSLISALLSAKQQLPGVWLNGESSACRCSLPAG</sequence>
<dbReference type="InterPro" id="IPR045494">
    <property type="entry name" value="DUF6436"/>
</dbReference>
<dbReference type="Proteomes" id="UP001595962">
    <property type="component" value="Unassembled WGS sequence"/>
</dbReference>
<name>A0ABV9JP79_9GAMM</name>
<evidence type="ECO:0000259" key="1">
    <source>
        <dbReference type="Pfam" id="PF20029"/>
    </source>
</evidence>
<comment type="caution">
    <text evidence="2">The sequence shown here is derived from an EMBL/GenBank/DDBJ whole genome shotgun (WGS) entry which is preliminary data.</text>
</comment>
<organism evidence="2 3">
    <name type="scientific">Rheinheimera marina</name>
    <dbReference type="NCBI Taxonomy" id="1774958"/>
    <lineage>
        <taxon>Bacteria</taxon>
        <taxon>Pseudomonadati</taxon>
        <taxon>Pseudomonadota</taxon>
        <taxon>Gammaproteobacteria</taxon>
        <taxon>Chromatiales</taxon>
        <taxon>Chromatiaceae</taxon>
        <taxon>Rheinheimera</taxon>
    </lineage>
</organism>
<keyword evidence="3" id="KW-1185">Reference proteome</keyword>
<dbReference type="Pfam" id="PF20029">
    <property type="entry name" value="DUF6436"/>
    <property type="match status" value="1"/>
</dbReference>
<dbReference type="EMBL" id="JBHSGB010000012">
    <property type="protein sequence ID" value="MFC4656041.1"/>
    <property type="molecule type" value="Genomic_DNA"/>
</dbReference>
<reference evidence="3" key="1">
    <citation type="journal article" date="2019" name="Int. J. Syst. Evol. Microbiol.">
        <title>The Global Catalogue of Microorganisms (GCM) 10K type strain sequencing project: providing services to taxonomists for standard genome sequencing and annotation.</title>
        <authorList>
            <consortium name="The Broad Institute Genomics Platform"/>
            <consortium name="The Broad Institute Genome Sequencing Center for Infectious Disease"/>
            <person name="Wu L."/>
            <person name="Ma J."/>
        </authorList>
    </citation>
    <scope>NUCLEOTIDE SEQUENCE [LARGE SCALE GENOMIC DNA]</scope>
    <source>
        <strain evidence="3">DT28</strain>
    </source>
</reference>
<feature type="domain" description="DUF6436" evidence="1">
    <location>
        <begin position="50"/>
        <end position="158"/>
    </location>
</feature>
<evidence type="ECO:0000313" key="3">
    <source>
        <dbReference type="Proteomes" id="UP001595962"/>
    </source>
</evidence>
<evidence type="ECO:0000313" key="2">
    <source>
        <dbReference type="EMBL" id="MFC4656041.1"/>
    </source>
</evidence>